<dbReference type="InterPro" id="IPR005467">
    <property type="entry name" value="His_kinase_dom"/>
</dbReference>
<dbReference type="CDD" id="cd09917">
    <property type="entry name" value="F-box_SF"/>
    <property type="match status" value="1"/>
</dbReference>
<dbReference type="Pfam" id="PF12937">
    <property type="entry name" value="F-box-like"/>
    <property type="match status" value="1"/>
</dbReference>
<dbReference type="InterPro" id="IPR013656">
    <property type="entry name" value="PAS_4"/>
</dbReference>
<protein>
    <submittedName>
        <fullName evidence="8">Histidine kinase HHK15p</fullName>
        <ecNumber evidence="8">2.7.13.3</ecNumber>
    </submittedName>
</protein>
<feature type="modified residue" description="4-aspartylphosphate" evidence="2">
    <location>
        <position position="1250"/>
    </location>
</feature>
<keyword evidence="1 2" id="KW-0597">Phosphoprotein</keyword>
<feature type="domain" description="Response regulatory" evidence="5">
    <location>
        <begin position="1201"/>
        <end position="1321"/>
    </location>
</feature>
<organism evidence="8 9">
    <name type="scientific">Stemphylium lycopersici</name>
    <name type="common">Tomato gray leaf spot disease fungus</name>
    <name type="synonym">Thyrospora lycopersici</name>
    <dbReference type="NCBI Taxonomy" id="183478"/>
    <lineage>
        <taxon>Eukaryota</taxon>
        <taxon>Fungi</taxon>
        <taxon>Dikarya</taxon>
        <taxon>Ascomycota</taxon>
        <taxon>Pezizomycotina</taxon>
        <taxon>Dothideomycetes</taxon>
        <taxon>Pleosporomycetidae</taxon>
        <taxon>Pleosporales</taxon>
        <taxon>Pleosporineae</taxon>
        <taxon>Pleosporaceae</taxon>
        <taxon>Stemphylium</taxon>
    </lineage>
</organism>
<dbReference type="Gene3D" id="1.25.40.10">
    <property type="entry name" value="Tetratricopeptide repeat domain"/>
    <property type="match status" value="1"/>
</dbReference>
<dbReference type="SMART" id="SM00448">
    <property type="entry name" value="REC"/>
    <property type="match status" value="1"/>
</dbReference>
<dbReference type="Proteomes" id="UP000249619">
    <property type="component" value="Unassembled WGS sequence"/>
</dbReference>
<dbReference type="SMART" id="SM00388">
    <property type="entry name" value="HisKA"/>
    <property type="match status" value="1"/>
</dbReference>
<dbReference type="PANTHER" id="PTHR43719">
    <property type="entry name" value="TWO-COMPONENT HISTIDINE KINASE"/>
    <property type="match status" value="1"/>
</dbReference>
<dbReference type="InterPro" id="IPR035965">
    <property type="entry name" value="PAS-like_dom_sf"/>
</dbReference>
<dbReference type="Gene3D" id="1.10.287.130">
    <property type="match status" value="1"/>
</dbReference>
<dbReference type="InterPro" id="IPR001810">
    <property type="entry name" value="F-box_dom"/>
</dbReference>
<dbReference type="CDD" id="cd17546">
    <property type="entry name" value="REC_hyHK_CKI1_RcsC-like"/>
    <property type="match status" value="1"/>
</dbReference>
<dbReference type="Pfam" id="PF00512">
    <property type="entry name" value="HisKA"/>
    <property type="match status" value="1"/>
</dbReference>
<dbReference type="Gene3D" id="3.30.450.20">
    <property type="entry name" value="PAS domain"/>
    <property type="match status" value="1"/>
</dbReference>
<name>A0A364N739_STELY</name>
<dbReference type="Gene3D" id="3.30.565.10">
    <property type="entry name" value="Histidine kinase-like ATPase, C-terminal domain"/>
    <property type="match status" value="1"/>
</dbReference>
<dbReference type="PROSITE" id="PS50181">
    <property type="entry name" value="FBOX"/>
    <property type="match status" value="1"/>
</dbReference>
<dbReference type="SUPFAM" id="SSF47384">
    <property type="entry name" value="Homodimeric domain of signal transducing histidine kinase"/>
    <property type="match status" value="1"/>
</dbReference>
<dbReference type="SUPFAM" id="SSF55785">
    <property type="entry name" value="PYP-like sensor domain (PAS domain)"/>
    <property type="match status" value="1"/>
</dbReference>
<evidence type="ECO:0000256" key="1">
    <source>
        <dbReference type="ARBA" id="ARBA00022553"/>
    </source>
</evidence>
<dbReference type="PROSITE" id="PS50109">
    <property type="entry name" value="HIS_KIN"/>
    <property type="match status" value="1"/>
</dbReference>
<dbReference type="InterPro" id="IPR000014">
    <property type="entry name" value="PAS"/>
</dbReference>
<dbReference type="SMART" id="SM00091">
    <property type="entry name" value="PAS"/>
    <property type="match status" value="1"/>
</dbReference>
<dbReference type="NCBIfam" id="TIGR00229">
    <property type="entry name" value="sensory_box"/>
    <property type="match status" value="1"/>
</dbReference>
<evidence type="ECO:0000256" key="2">
    <source>
        <dbReference type="PROSITE-ProRule" id="PRU00169"/>
    </source>
</evidence>
<dbReference type="Gene3D" id="3.40.50.2300">
    <property type="match status" value="1"/>
</dbReference>
<dbReference type="InterPro" id="IPR032675">
    <property type="entry name" value="LRR_dom_sf"/>
</dbReference>
<dbReference type="InterPro" id="IPR003661">
    <property type="entry name" value="HisK_dim/P_dom"/>
</dbReference>
<evidence type="ECO:0000259" key="6">
    <source>
        <dbReference type="PROSITE" id="PS50112"/>
    </source>
</evidence>
<feature type="repeat" description="TPR" evidence="3">
    <location>
        <begin position="1391"/>
        <end position="1424"/>
    </location>
</feature>
<dbReference type="InterPro" id="IPR001789">
    <property type="entry name" value="Sig_transdc_resp-reg_receiver"/>
</dbReference>
<dbReference type="Gene3D" id="3.80.10.10">
    <property type="entry name" value="Ribonuclease Inhibitor"/>
    <property type="match status" value="2"/>
</dbReference>
<keyword evidence="3" id="KW-0802">TPR repeat</keyword>
<dbReference type="EC" id="2.7.13.3" evidence="8"/>
<dbReference type="InterPro" id="IPR007817">
    <property type="entry name" value="Isocyanide_synthase_DIT1"/>
</dbReference>
<dbReference type="Pfam" id="PF05141">
    <property type="entry name" value="DIT1_PvcA"/>
    <property type="match status" value="1"/>
</dbReference>
<dbReference type="SUPFAM" id="SSF52172">
    <property type="entry name" value="CheY-like"/>
    <property type="match status" value="1"/>
</dbReference>
<keyword evidence="8" id="KW-0808">Transferase</keyword>
<dbReference type="InterPro" id="IPR036047">
    <property type="entry name" value="F-box-like_dom_sf"/>
</dbReference>
<dbReference type="STRING" id="183478.A0A364N739"/>
<dbReference type="SMART" id="SM00256">
    <property type="entry name" value="FBOX"/>
    <property type="match status" value="1"/>
</dbReference>
<dbReference type="Pfam" id="PF00072">
    <property type="entry name" value="Response_reg"/>
    <property type="match status" value="1"/>
</dbReference>
<dbReference type="Pfam" id="PF08448">
    <property type="entry name" value="PAS_4"/>
    <property type="match status" value="1"/>
</dbReference>
<accession>A0A364N739</accession>
<dbReference type="Gene3D" id="1.20.1280.50">
    <property type="match status" value="1"/>
</dbReference>
<evidence type="ECO:0000259" key="7">
    <source>
        <dbReference type="PROSITE" id="PS50181"/>
    </source>
</evidence>
<keyword evidence="8" id="KW-0418">Kinase</keyword>
<dbReference type="InterPro" id="IPR011006">
    <property type="entry name" value="CheY-like_superfamily"/>
</dbReference>
<gene>
    <name evidence="8" type="ORF">DDE83_003770</name>
</gene>
<feature type="domain" description="Histidine kinase" evidence="4">
    <location>
        <begin position="902"/>
        <end position="1175"/>
    </location>
</feature>
<dbReference type="SMART" id="SM00387">
    <property type="entry name" value="HATPase_c"/>
    <property type="match status" value="1"/>
</dbReference>
<keyword evidence="9" id="KW-1185">Reference proteome</keyword>
<dbReference type="InterPro" id="IPR050956">
    <property type="entry name" value="2C_system_His_kinase"/>
</dbReference>
<evidence type="ECO:0000313" key="9">
    <source>
        <dbReference type="Proteomes" id="UP000249619"/>
    </source>
</evidence>
<dbReference type="InterPro" id="IPR019734">
    <property type="entry name" value="TPR_rpt"/>
</dbReference>
<dbReference type="PROSITE" id="PS50005">
    <property type="entry name" value="TPR"/>
    <property type="match status" value="1"/>
</dbReference>
<dbReference type="SUPFAM" id="SSF81383">
    <property type="entry name" value="F-box domain"/>
    <property type="match status" value="1"/>
</dbReference>
<sequence length="1952" mass="218556">MTSIANQPDAEAKASEILKIVQQYGLNYERTGKWDGFETFLPIVKGQVERKEPVRMLLPGFPFKSPNTKDKVLGVLPDLGEELALKHLDGLCEKIKAVYKHGAECHITSDGLVYNDLLGVSDETVWNFGQSVRQIAASNTLCNLSFLRLWDLLEYPGDFQSKEYYLEHASNIRRELMRRYRDVQFEADMANTSTSDMQMTHIKYLEFLKQDLAFNDAHLALSPEGQAANIANTAKDMMGRWRAFSAALAALPTQYIRLSIHDSGGKDKLSMAVIPQQETGVLGATPWHSTLVIEDNGGMRTVQRCKVDEEKYGLVYRNGQPYCFCAKGDGGQEPNQTFEEMYPNGITIRDRRALHREIAATNSRECIEWDCNTSVACSSYDSHICCRVEHMLTPPPEQGGIDPPWKTTDDECDWTATLPQTDHIRFFRETDWSRTWLGPLKSWSPTLRLFASYVLVDSRAACLWWGDISNLTAIYNESYAPLAAEVHPRLMGSLFQNGYPDLWPSIHTYFEQAKRTGTGVNYSSAASTLVERKGYREEAFFSGAFVPVGMPGAVEGYINTVFEVTTEKLADRRTTCLNNLAAVSSRSVDTVCSHILTILETNTYDIPMAMLYKMDEDAGFNVLKLHGYMGLPEGHSLIVNSATIDSEEGLIPDMRRAGIDLSVIDHDERFLSATWKGWGVPSKKIVIVPIVCGARLFGYLIFGTNPYRPHDHVCEQFIRDLRRMVSSIVTSAADSEMNQKRQVRLEADLAFSDLKLRHLIDHASVGMCHVSLDGYMLWANDHYYELAGKSATDHALGLAFLDAYHEDDREKAEDIWERLLQGVDHITADLRMKRLYTPPTGEPEPAQLQVLAFPYRDEHGSVMSVMACTTDISRLCWAKTFQARLAAEAREAKRQQEAFIDVVSHEMRNPLSAIVHCADAIQNAVEECQAQIADIPKPCLDTLNDNIQSASIIMQCANHQKRIIDDVLTLSKLDSMLLSITPVAVKPAKLVDSIVKIFEAELKTHKIAYSVTPDPSLLDLGIDYLSCDPSRVTQVFINLLTNAIKFVKPSEEPEIRIRYGASRSDPRSLFPAKMYWATDGNHYADITSNPDWGNGEEIYLGFSVKDSGIGLQEKDIYKIFERFRQANVKTHVKYGGSGLGLFISKELSEKQGGEIGVASVLGEGSTFGFYVKTRRVERQPKTLKEMFQQTGQHESASRQLHVLLVEDNIINQQVLGRQLKKAGCHVSLANHGLEALEALERENFDVVLMDLEMPVLDGLGAMRRIRQKEVEHGQSGRLPVIAVTANVRKEQIDTAMAAGADRVMQKPFKAADLVFMMKSLMPQLAPSSIDPPTPGIGSRSSRDSASILNLEHPYTVNHHWSSADMSAGRSTRHLPYPILKDNPIAHAQISPDEYAEIGRNYYKHKQYDKALETFTEGIESCSKSIYNLYDYRAATYDKLEMFGDAVKDGREMIRLDKKEIKGYLRMGSVLEKMGKEETAIGIYKYGMKNVGTADKNFKILQQLHDKIAGKLSTASGIDPFSVLPVELAEMVLEYLSFRQMVNCMRISKGWRDYLAKIPKLWLHLDLSGARKPVRRSFINTAFKRSQDRMTRLTIHRFVHMDVLKNLAKAAKHLSELELISLPYAASATLIEVVKCSESLKKLVVHAEATPSAIESVLRERLELEHVAFHTVLPTRYTIKWSTPLRHLHTLALSFTEPVAGHQLQLTTLLGLTPSLRSLTLTGISAFQWPTSVSALPALTSLTLHRTDFQRFPALPPTLQFLSLENSNGRAQLEHDDIPWANAHLPQLTHLSLSGFTLSNSKFETLLDCYVNAQGQVVDYTPGEAQPLRHLSLRCQMHGSLFKGPDSVLGTTSPRVLTPALQELDVGATSCDDDDVECLLQRNTGLVGIDVSDTRITGAAIKMLVDGLPGLKRIRADNCARVSGRDALEYARKKGVVVGFQMGEQKGGRRVRY</sequence>
<dbReference type="CDD" id="cd00082">
    <property type="entry name" value="HisKA"/>
    <property type="match status" value="1"/>
</dbReference>
<proteinExistence type="predicted"/>
<feature type="domain" description="F-box" evidence="7">
    <location>
        <begin position="1517"/>
        <end position="1564"/>
    </location>
</feature>
<dbReference type="Pfam" id="PF02518">
    <property type="entry name" value="HATPase_c"/>
    <property type="match status" value="1"/>
</dbReference>
<comment type="caution">
    <text evidence="8">The sequence shown here is derived from an EMBL/GenBank/DDBJ whole genome shotgun (WGS) entry which is preliminary data.</text>
</comment>
<dbReference type="PANTHER" id="PTHR43719:SF31">
    <property type="entry name" value="HISTIDINE KINASE"/>
    <property type="match status" value="1"/>
</dbReference>
<dbReference type="SUPFAM" id="SSF48452">
    <property type="entry name" value="TPR-like"/>
    <property type="match status" value="1"/>
</dbReference>
<evidence type="ECO:0000313" key="8">
    <source>
        <dbReference type="EMBL" id="RAR12851.1"/>
    </source>
</evidence>
<evidence type="ECO:0000256" key="3">
    <source>
        <dbReference type="PROSITE-ProRule" id="PRU00339"/>
    </source>
</evidence>
<feature type="domain" description="PAS" evidence="6">
    <location>
        <begin position="752"/>
        <end position="823"/>
    </location>
</feature>
<dbReference type="GO" id="GO:0000155">
    <property type="term" value="F:phosphorelay sensor kinase activity"/>
    <property type="evidence" value="ECO:0007669"/>
    <property type="project" value="InterPro"/>
</dbReference>
<dbReference type="InterPro" id="IPR036890">
    <property type="entry name" value="HATPase_C_sf"/>
</dbReference>
<dbReference type="InterPro" id="IPR011990">
    <property type="entry name" value="TPR-like_helical_dom_sf"/>
</dbReference>
<dbReference type="CDD" id="cd00130">
    <property type="entry name" value="PAS"/>
    <property type="match status" value="1"/>
</dbReference>
<dbReference type="InterPro" id="IPR004358">
    <property type="entry name" value="Sig_transdc_His_kin-like_C"/>
</dbReference>
<dbReference type="PROSITE" id="PS50112">
    <property type="entry name" value="PAS"/>
    <property type="match status" value="1"/>
</dbReference>
<dbReference type="SUPFAM" id="SSF52047">
    <property type="entry name" value="RNI-like"/>
    <property type="match status" value="1"/>
</dbReference>
<reference evidence="9" key="1">
    <citation type="submission" date="2018-05" db="EMBL/GenBank/DDBJ databases">
        <title>Draft genome sequence of Stemphylium lycopersici strain CIDEFI 213.</title>
        <authorList>
            <person name="Medina R."/>
            <person name="Franco M.E.E."/>
            <person name="Lucentini C.G."/>
            <person name="Saparrat M.C.N."/>
            <person name="Balatti P.A."/>
        </authorList>
    </citation>
    <scope>NUCLEOTIDE SEQUENCE [LARGE SCALE GENOMIC DNA]</scope>
    <source>
        <strain evidence="9">CIDEFI 213</strain>
    </source>
</reference>
<dbReference type="InterPro" id="IPR036097">
    <property type="entry name" value="HisK_dim/P_sf"/>
</dbReference>
<dbReference type="PROSITE" id="PS50110">
    <property type="entry name" value="RESPONSE_REGULATORY"/>
    <property type="match status" value="1"/>
</dbReference>
<dbReference type="PRINTS" id="PR00344">
    <property type="entry name" value="BCTRLSENSOR"/>
</dbReference>
<dbReference type="SUPFAM" id="SSF55874">
    <property type="entry name" value="ATPase domain of HSP90 chaperone/DNA topoisomerase II/histidine kinase"/>
    <property type="match status" value="1"/>
</dbReference>
<dbReference type="SMART" id="SM00028">
    <property type="entry name" value="TPR"/>
    <property type="match status" value="3"/>
</dbReference>
<evidence type="ECO:0000259" key="4">
    <source>
        <dbReference type="PROSITE" id="PS50109"/>
    </source>
</evidence>
<evidence type="ECO:0000259" key="5">
    <source>
        <dbReference type="PROSITE" id="PS50110"/>
    </source>
</evidence>
<dbReference type="EMBL" id="QGDH01000044">
    <property type="protein sequence ID" value="RAR12851.1"/>
    <property type="molecule type" value="Genomic_DNA"/>
</dbReference>
<dbReference type="InterPro" id="IPR003594">
    <property type="entry name" value="HATPase_dom"/>
</dbReference>